<accession>A0A918YRV7</accession>
<organism evidence="2 3">
    <name type="scientific">Streptomyces alanosinicus</name>
    <dbReference type="NCBI Taxonomy" id="68171"/>
    <lineage>
        <taxon>Bacteria</taxon>
        <taxon>Bacillati</taxon>
        <taxon>Actinomycetota</taxon>
        <taxon>Actinomycetes</taxon>
        <taxon>Kitasatosporales</taxon>
        <taxon>Streptomycetaceae</taxon>
        <taxon>Streptomyces</taxon>
    </lineage>
</organism>
<feature type="region of interest" description="Disordered" evidence="1">
    <location>
        <begin position="1"/>
        <end position="26"/>
    </location>
</feature>
<protein>
    <submittedName>
        <fullName evidence="2">Uncharacterized protein</fullName>
    </submittedName>
</protein>
<gene>
    <name evidence="2" type="ORF">GCM10010339_71350</name>
</gene>
<sequence length="63" mass="6839">MESFKKHTGVTLAHPSPKGLLRPFGEVHGHATDPITGRELVMVQWPGAPKPLPYEPDELAIVG</sequence>
<evidence type="ECO:0000313" key="3">
    <source>
        <dbReference type="Proteomes" id="UP000655443"/>
    </source>
</evidence>
<evidence type="ECO:0000313" key="2">
    <source>
        <dbReference type="EMBL" id="GHE11447.1"/>
    </source>
</evidence>
<reference evidence="2" key="1">
    <citation type="journal article" date="2014" name="Int. J. Syst. Evol. Microbiol.">
        <title>Complete genome sequence of Corynebacterium casei LMG S-19264T (=DSM 44701T), isolated from a smear-ripened cheese.</title>
        <authorList>
            <consortium name="US DOE Joint Genome Institute (JGI-PGF)"/>
            <person name="Walter F."/>
            <person name="Albersmeier A."/>
            <person name="Kalinowski J."/>
            <person name="Ruckert C."/>
        </authorList>
    </citation>
    <scope>NUCLEOTIDE SEQUENCE</scope>
    <source>
        <strain evidence="2">JCM 4714</strain>
    </source>
</reference>
<dbReference type="AlphaFoldDB" id="A0A918YRV7"/>
<dbReference type="EMBL" id="BMVG01000028">
    <property type="protein sequence ID" value="GHE11447.1"/>
    <property type="molecule type" value="Genomic_DNA"/>
</dbReference>
<dbReference type="Proteomes" id="UP000655443">
    <property type="component" value="Unassembled WGS sequence"/>
</dbReference>
<proteinExistence type="predicted"/>
<evidence type="ECO:0000256" key="1">
    <source>
        <dbReference type="SAM" id="MobiDB-lite"/>
    </source>
</evidence>
<reference evidence="2" key="2">
    <citation type="submission" date="2020-09" db="EMBL/GenBank/DDBJ databases">
        <authorList>
            <person name="Sun Q."/>
            <person name="Ohkuma M."/>
        </authorList>
    </citation>
    <scope>NUCLEOTIDE SEQUENCE</scope>
    <source>
        <strain evidence="2">JCM 4714</strain>
    </source>
</reference>
<name>A0A918YRV7_9ACTN</name>
<comment type="caution">
    <text evidence="2">The sequence shown here is derived from an EMBL/GenBank/DDBJ whole genome shotgun (WGS) entry which is preliminary data.</text>
</comment>
<dbReference type="RefSeq" id="WP_189957759.1">
    <property type="nucleotide sequence ID" value="NZ_BMVG01000028.1"/>
</dbReference>
<keyword evidence="3" id="KW-1185">Reference proteome</keyword>